<dbReference type="PANTHER" id="PTHR11748">
    <property type="entry name" value="D-LACTATE DEHYDROGENASE"/>
    <property type="match status" value="1"/>
</dbReference>
<comment type="cofactor">
    <cofactor evidence="1">
        <name>FAD</name>
        <dbReference type="ChEBI" id="CHEBI:57692"/>
    </cofactor>
</comment>
<accession>A0A7K1UVV5</accession>
<dbReference type="InterPro" id="IPR036318">
    <property type="entry name" value="FAD-bd_PCMH-like_sf"/>
</dbReference>
<evidence type="ECO:0000256" key="5">
    <source>
        <dbReference type="ARBA" id="ARBA00022946"/>
    </source>
</evidence>
<keyword evidence="5" id="KW-0809">Transit peptide</keyword>
<keyword evidence="3" id="KW-0285">Flavoprotein</keyword>
<dbReference type="InterPro" id="IPR016169">
    <property type="entry name" value="FAD-bd_PCMH_sub2"/>
</dbReference>
<dbReference type="PROSITE" id="PS51387">
    <property type="entry name" value="FAD_PCMH"/>
    <property type="match status" value="1"/>
</dbReference>
<dbReference type="EC" id="1.1.2.4" evidence="7"/>
<evidence type="ECO:0000256" key="3">
    <source>
        <dbReference type="ARBA" id="ARBA00022630"/>
    </source>
</evidence>
<comment type="caution">
    <text evidence="9">The sequence shown here is derived from an EMBL/GenBank/DDBJ whole genome shotgun (WGS) entry which is preliminary data.</text>
</comment>
<comment type="similarity">
    <text evidence="2">Belongs to the FAD-binding oxidoreductase/transferase type 4 family.</text>
</comment>
<dbReference type="RefSeq" id="WP_157387894.1">
    <property type="nucleotide sequence ID" value="NZ_WRPP01000002.1"/>
</dbReference>
<dbReference type="SUPFAM" id="SSF55103">
    <property type="entry name" value="FAD-linked oxidases, C-terminal domain"/>
    <property type="match status" value="1"/>
</dbReference>
<evidence type="ECO:0000259" key="8">
    <source>
        <dbReference type="PROSITE" id="PS51387"/>
    </source>
</evidence>
<dbReference type="GO" id="GO:1903457">
    <property type="term" value="P:lactate catabolic process"/>
    <property type="evidence" value="ECO:0007669"/>
    <property type="project" value="TreeGrafter"/>
</dbReference>
<sequence>MLEIDTRPVVLDQYTIDETGRSGRRPRGVVYPSGVEDVVSVVEWARENGTPIIARGAGTSLEGHLLARGDELIVDLSQANTILGIAPEDFTATVQPGVTRTQLNAAAAEYGLQFTVDPGADASLGGMAATNASGTTTVRYGGMRANVLALQAVFADGTVSRLGRAVRKSSSGYDLKDLLIGSAGTLGLITELTVRLHPIPEWIHSLRISFPTVAEAVDTAVEMLGLALPVSRLELVDAPSMAAINAFRGTAYAESPALFVDIESSSAAAVTANEQEIQRIAHAHNAIDVTTARTHGDRHALWEDRHNLYFAVKAANPGRQFLITDTAVPYSRIAAAVDTATRLGTELGLNITVAGHIGDGNVHTIVPYNEDEYAGAQVFSDLVVRHALEVGGTATGEHGIGLTKKKYLREEHGSGVDLMLAVKRALDPFGLFNPGKVLDVESEDADPSYS</sequence>
<evidence type="ECO:0000313" key="10">
    <source>
        <dbReference type="Proteomes" id="UP000466794"/>
    </source>
</evidence>
<dbReference type="PANTHER" id="PTHR11748:SF111">
    <property type="entry name" value="D-LACTATE DEHYDROGENASE, MITOCHONDRIAL-RELATED"/>
    <property type="match status" value="1"/>
</dbReference>
<keyword evidence="10" id="KW-1185">Reference proteome</keyword>
<evidence type="ECO:0000256" key="7">
    <source>
        <dbReference type="ARBA" id="ARBA00038897"/>
    </source>
</evidence>
<evidence type="ECO:0000313" key="9">
    <source>
        <dbReference type="EMBL" id="MVU78391.1"/>
    </source>
</evidence>
<keyword evidence="4" id="KW-0274">FAD</keyword>
<evidence type="ECO:0000256" key="1">
    <source>
        <dbReference type="ARBA" id="ARBA00001974"/>
    </source>
</evidence>
<dbReference type="GO" id="GO:0071949">
    <property type="term" value="F:FAD binding"/>
    <property type="evidence" value="ECO:0007669"/>
    <property type="project" value="InterPro"/>
</dbReference>
<dbReference type="GO" id="GO:0004458">
    <property type="term" value="F:D-lactate dehydrogenase (cytochrome) activity"/>
    <property type="evidence" value="ECO:0007669"/>
    <property type="project" value="UniProtKB-EC"/>
</dbReference>
<dbReference type="SUPFAM" id="SSF56176">
    <property type="entry name" value="FAD-binding/transporter-associated domain-like"/>
    <property type="match status" value="1"/>
</dbReference>
<dbReference type="Proteomes" id="UP000466794">
    <property type="component" value="Unassembled WGS sequence"/>
</dbReference>
<dbReference type="GO" id="GO:0008720">
    <property type="term" value="F:D-lactate dehydrogenase (NAD+) activity"/>
    <property type="evidence" value="ECO:0007669"/>
    <property type="project" value="TreeGrafter"/>
</dbReference>
<protein>
    <recommendedName>
        <fullName evidence="7">D-lactate dehydrogenase (cytochrome)</fullName>
        <ecNumber evidence="7">1.1.2.4</ecNumber>
    </recommendedName>
</protein>
<proteinExistence type="inferred from homology"/>
<dbReference type="InterPro" id="IPR016164">
    <property type="entry name" value="FAD-linked_Oxase-like_C"/>
</dbReference>
<organism evidence="9 10">
    <name type="scientific">Nocardia terrae</name>
    <dbReference type="NCBI Taxonomy" id="2675851"/>
    <lineage>
        <taxon>Bacteria</taxon>
        <taxon>Bacillati</taxon>
        <taxon>Actinomycetota</taxon>
        <taxon>Actinomycetes</taxon>
        <taxon>Mycobacteriales</taxon>
        <taxon>Nocardiaceae</taxon>
        <taxon>Nocardia</taxon>
    </lineage>
</organism>
<reference evidence="9 10" key="1">
    <citation type="submission" date="2019-12" db="EMBL/GenBank/DDBJ databases">
        <title>Nocardia sp. nov. ET3-3 isolated from soil.</title>
        <authorList>
            <person name="Kanchanasin P."/>
            <person name="Tanasupawat S."/>
            <person name="Yuki M."/>
            <person name="Kudo T."/>
        </authorList>
    </citation>
    <scope>NUCLEOTIDE SEQUENCE [LARGE SCALE GENOMIC DNA]</scope>
    <source>
        <strain evidence="9 10">ET3-3</strain>
    </source>
</reference>
<feature type="domain" description="FAD-binding PCMH-type" evidence="8">
    <location>
        <begin position="22"/>
        <end position="199"/>
    </location>
</feature>
<dbReference type="Pfam" id="PF01565">
    <property type="entry name" value="FAD_binding_4"/>
    <property type="match status" value="1"/>
</dbReference>
<dbReference type="Gene3D" id="3.30.70.2740">
    <property type="match status" value="1"/>
</dbReference>
<dbReference type="Gene3D" id="3.30.465.10">
    <property type="match status" value="1"/>
</dbReference>
<dbReference type="InterPro" id="IPR016166">
    <property type="entry name" value="FAD-bd_PCMH"/>
</dbReference>
<dbReference type="InterPro" id="IPR004113">
    <property type="entry name" value="FAD-bd_oxidored_4_C"/>
</dbReference>
<dbReference type="FunFam" id="1.10.45.10:FF:000001">
    <property type="entry name" value="D-lactate dehydrogenase mitochondrial"/>
    <property type="match status" value="1"/>
</dbReference>
<name>A0A7K1UVV5_9NOCA</name>
<dbReference type="Pfam" id="PF02913">
    <property type="entry name" value="FAD-oxidase_C"/>
    <property type="match status" value="1"/>
</dbReference>
<keyword evidence="6" id="KW-0560">Oxidoreductase</keyword>
<dbReference type="FunFam" id="3.30.70.2740:FF:000001">
    <property type="entry name" value="D-lactate dehydrogenase mitochondrial"/>
    <property type="match status" value="1"/>
</dbReference>
<evidence type="ECO:0000256" key="2">
    <source>
        <dbReference type="ARBA" id="ARBA00008000"/>
    </source>
</evidence>
<gene>
    <name evidence="9" type="ORF">GPX89_14195</name>
</gene>
<dbReference type="FunFam" id="3.30.465.10:FF:000016">
    <property type="entry name" value="probable D-lactate dehydrogenase, mitochondrial"/>
    <property type="match status" value="1"/>
</dbReference>
<dbReference type="AlphaFoldDB" id="A0A7K1UVV5"/>
<evidence type="ECO:0000256" key="4">
    <source>
        <dbReference type="ARBA" id="ARBA00022827"/>
    </source>
</evidence>
<dbReference type="EMBL" id="WRPP01000002">
    <property type="protein sequence ID" value="MVU78391.1"/>
    <property type="molecule type" value="Genomic_DNA"/>
</dbReference>
<dbReference type="Gene3D" id="1.10.45.10">
    <property type="entry name" value="Vanillyl-alcohol Oxidase, Chain A, domain 4"/>
    <property type="match status" value="1"/>
</dbReference>
<dbReference type="InterPro" id="IPR006094">
    <property type="entry name" value="Oxid_FAD_bind_N"/>
</dbReference>
<evidence type="ECO:0000256" key="6">
    <source>
        <dbReference type="ARBA" id="ARBA00023002"/>
    </source>
</evidence>
<dbReference type="InterPro" id="IPR016171">
    <property type="entry name" value="Vanillyl_alc_oxidase_C-sub2"/>
</dbReference>